<evidence type="ECO:0000259" key="4">
    <source>
        <dbReference type="PROSITE" id="PS51782"/>
    </source>
</evidence>
<evidence type="ECO:0000256" key="2">
    <source>
        <dbReference type="ARBA" id="ARBA00023026"/>
    </source>
</evidence>
<dbReference type="InterPro" id="IPR052210">
    <property type="entry name" value="LysM1-like"/>
</dbReference>
<keyword evidence="1" id="KW-0147">Chitin-binding</keyword>
<evidence type="ECO:0000256" key="1">
    <source>
        <dbReference type="ARBA" id="ARBA00022669"/>
    </source>
</evidence>
<accession>A0A6A4IFL9</accession>
<evidence type="ECO:0000313" key="5">
    <source>
        <dbReference type="EMBL" id="KAE9408800.1"/>
    </source>
</evidence>
<dbReference type="EMBL" id="ML769390">
    <property type="protein sequence ID" value="KAE9408800.1"/>
    <property type="molecule type" value="Genomic_DNA"/>
</dbReference>
<dbReference type="CDD" id="cd00118">
    <property type="entry name" value="LysM"/>
    <property type="match status" value="2"/>
</dbReference>
<evidence type="ECO:0000313" key="6">
    <source>
        <dbReference type="Proteomes" id="UP000799118"/>
    </source>
</evidence>
<dbReference type="AlphaFoldDB" id="A0A6A4IFL9"/>
<feature type="domain" description="LysM" evidence="4">
    <location>
        <begin position="87"/>
        <end position="133"/>
    </location>
</feature>
<dbReference type="Pfam" id="PF01476">
    <property type="entry name" value="LysM"/>
    <property type="match status" value="2"/>
</dbReference>
<keyword evidence="2" id="KW-0843">Virulence</keyword>
<dbReference type="PANTHER" id="PTHR34997:SF1">
    <property type="entry name" value="PEPTIDOGLYCAN-BINDING LYSIN DOMAIN"/>
    <property type="match status" value="1"/>
</dbReference>
<dbReference type="Gene3D" id="3.10.350.10">
    <property type="entry name" value="LysM domain"/>
    <property type="match status" value="2"/>
</dbReference>
<dbReference type="SMART" id="SM00257">
    <property type="entry name" value="LysM"/>
    <property type="match status" value="2"/>
</dbReference>
<evidence type="ECO:0000256" key="3">
    <source>
        <dbReference type="SAM" id="SignalP"/>
    </source>
</evidence>
<proteinExistence type="predicted"/>
<keyword evidence="6" id="KW-1185">Reference proteome</keyword>
<dbReference type="InterPro" id="IPR036779">
    <property type="entry name" value="LysM_dom_sf"/>
</dbReference>
<dbReference type="PROSITE" id="PS51782">
    <property type="entry name" value="LYSM"/>
    <property type="match status" value="2"/>
</dbReference>
<organism evidence="5 6">
    <name type="scientific">Gymnopus androsaceus JB14</name>
    <dbReference type="NCBI Taxonomy" id="1447944"/>
    <lineage>
        <taxon>Eukaryota</taxon>
        <taxon>Fungi</taxon>
        <taxon>Dikarya</taxon>
        <taxon>Basidiomycota</taxon>
        <taxon>Agaricomycotina</taxon>
        <taxon>Agaricomycetes</taxon>
        <taxon>Agaricomycetidae</taxon>
        <taxon>Agaricales</taxon>
        <taxon>Marasmiineae</taxon>
        <taxon>Omphalotaceae</taxon>
        <taxon>Gymnopus</taxon>
    </lineage>
</organism>
<dbReference type="Proteomes" id="UP000799118">
    <property type="component" value="Unassembled WGS sequence"/>
</dbReference>
<name>A0A6A4IFL9_9AGAR</name>
<keyword evidence="3" id="KW-0732">Signal</keyword>
<dbReference type="OrthoDB" id="5985073at2759"/>
<dbReference type="SUPFAM" id="SSF54106">
    <property type="entry name" value="LysM domain"/>
    <property type="match status" value="2"/>
</dbReference>
<dbReference type="GO" id="GO:0008061">
    <property type="term" value="F:chitin binding"/>
    <property type="evidence" value="ECO:0007669"/>
    <property type="project" value="UniProtKB-KW"/>
</dbReference>
<gene>
    <name evidence="5" type="ORF">BT96DRAFT_913903</name>
</gene>
<dbReference type="PANTHER" id="PTHR34997">
    <property type="entry name" value="AM15"/>
    <property type="match status" value="1"/>
</dbReference>
<feature type="signal peptide" evidence="3">
    <location>
        <begin position="1"/>
        <end position="15"/>
    </location>
</feature>
<sequence length="134" mass="13544">MVAALGAILSANVLAQTSCQSSTYTVVSGDTCNGISSELNVTVAALLAANPVVNAQCTNLFIGEVLCVPTTAPPTPPTPPTTSNCTANYTVASGDVCISIANQFNITASQLEAVNTEINANCTNLVPGEVLCIP</sequence>
<dbReference type="InterPro" id="IPR018392">
    <property type="entry name" value="LysM"/>
</dbReference>
<reference evidence="5" key="1">
    <citation type="journal article" date="2019" name="Environ. Microbiol.">
        <title>Fungal ecological strategies reflected in gene transcription - a case study of two litter decomposers.</title>
        <authorList>
            <person name="Barbi F."/>
            <person name="Kohler A."/>
            <person name="Barry K."/>
            <person name="Baskaran P."/>
            <person name="Daum C."/>
            <person name="Fauchery L."/>
            <person name="Ihrmark K."/>
            <person name="Kuo A."/>
            <person name="LaButti K."/>
            <person name="Lipzen A."/>
            <person name="Morin E."/>
            <person name="Grigoriev I.V."/>
            <person name="Henrissat B."/>
            <person name="Lindahl B."/>
            <person name="Martin F."/>
        </authorList>
    </citation>
    <scope>NUCLEOTIDE SEQUENCE</scope>
    <source>
        <strain evidence="5">JB14</strain>
    </source>
</reference>
<protein>
    <recommendedName>
        <fullName evidence="4">LysM domain-containing protein</fullName>
    </recommendedName>
</protein>
<feature type="chain" id="PRO_5025394913" description="LysM domain-containing protein" evidence="3">
    <location>
        <begin position="16"/>
        <end position="134"/>
    </location>
</feature>
<feature type="domain" description="LysM" evidence="4">
    <location>
        <begin position="22"/>
        <end position="68"/>
    </location>
</feature>
<feature type="non-terminal residue" evidence="5">
    <location>
        <position position="1"/>
    </location>
</feature>